<keyword evidence="12" id="KW-1185">Reference proteome</keyword>
<dbReference type="PANTHER" id="PTHR32071">
    <property type="entry name" value="TRANSCRIPTIONAL REGULATORY PROTEIN"/>
    <property type="match status" value="1"/>
</dbReference>
<dbReference type="InterPro" id="IPR003593">
    <property type="entry name" value="AAA+_ATPase"/>
</dbReference>
<dbReference type="Proteomes" id="UP000595197">
    <property type="component" value="Chromosome"/>
</dbReference>
<feature type="modified residue" description="4-aspartylphosphate" evidence="8">
    <location>
        <position position="54"/>
    </location>
</feature>
<dbReference type="Gene3D" id="3.40.50.2300">
    <property type="match status" value="1"/>
</dbReference>
<dbReference type="PROSITE" id="PS50110">
    <property type="entry name" value="RESPONSE_REGULATORY"/>
    <property type="match status" value="1"/>
</dbReference>
<feature type="domain" description="Sigma-54 factor interaction" evidence="9">
    <location>
        <begin position="143"/>
        <end position="372"/>
    </location>
</feature>
<dbReference type="InterPro" id="IPR002197">
    <property type="entry name" value="HTH_Fis"/>
</dbReference>
<evidence type="ECO:0000256" key="7">
    <source>
        <dbReference type="ARBA" id="ARBA00023163"/>
    </source>
</evidence>
<evidence type="ECO:0000256" key="6">
    <source>
        <dbReference type="ARBA" id="ARBA00023159"/>
    </source>
</evidence>
<evidence type="ECO:0000256" key="3">
    <source>
        <dbReference type="ARBA" id="ARBA00023012"/>
    </source>
</evidence>
<feature type="domain" description="Response regulatory" evidence="10">
    <location>
        <begin position="5"/>
        <end position="119"/>
    </location>
</feature>
<dbReference type="InterPro" id="IPR058031">
    <property type="entry name" value="AAA_lid_NorR"/>
</dbReference>
<dbReference type="InterPro" id="IPR009057">
    <property type="entry name" value="Homeodomain-like_sf"/>
</dbReference>
<keyword evidence="1" id="KW-0547">Nucleotide-binding</keyword>
<dbReference type="InterPro" id="IPR027417">
    <property type="entry name" value="P-loop_NTPase"/>
</dbReference>
<evidence type="ECO:0000313" key="11">
    <source>
        <dbReference type="EMBL" id="QQP92615.1"/>
    </source>
</evidence>
<dbReference type="InterPro" id="IPR025943">
    <property type="entry name" value="Sigma_54_int_dom_ATP-bd_2"/>
</dbReference>
<evidence type="ECO:0000259" key="9">
    <source>
        <dbReference type="PROSITE" id="PS50045"/>
    </source>
</evidence>
<sequence length="489" mass="53718">MVIAKVLLVEDTPSLARVYAEYLKKAAFAVETVETGAAALDALGDTVPQVVLLDLQLPDMNGMEILKHVSGQQIPTAVVVITAHASVNLAVEAMRYGAYDFVVKPFTADRLLVTVRNAVERLRLAQIVDTFTDELARSKFHGFIGSSFPMQAVYRIIDSAAASRATVFITGESGTGKEVCAEAIHRQSPRRDKPFVAINCGAIPKELMESEIFGHVKGAFTGAVAEREGAAARADGGTLFLDEICEMELGLQTKLLRFIQTGTFQKVGGTRMEKVDLRILCATNRDPLREVEENRFREDLYYRLHVIPIHLPPLREREDDVLDIARQFLIDYAAEEGKGFSHFHPAVEEVLRHYQWPGNVRQLQNVIRNVVVLHDGTEVTAAMLPPPLNQHSALQLQSPHRYAAPPEEVPAPRGLGSPDPGAQVLEPQGGHAALAEPRPIRPLWLVEKEAIEEAIAACDGNIPRAAALLGISASTIYRKRMAWEAEGRA</sequence>
<evidence type="ECO:0000256" key="2">
    <source>
        <dbReference type="ARBA" id="ARBA00022840"/>
    </source>
</evidence>
<dbReference type="Pfam" id="PF00072">
    <property type="entry name" value="Response_reg"/>
    <property type="match status" value="1"/>
</dbReference>
<dbReference type="PANTHER" id="PTHR32071:SF117">
    <property type="entry name" value="PTS-DEPENDENT DIHYDROXYACETONE KINASE OPERON REGULATORY PROTEIN-RELATED"/>
    <property type="match status" value="1"/>
</dbReference>
<evidence type="ECO:0000313" key="12">
    <source>
        <dbReference type="Proteomes" id="UP000595197"/>
    </source>
</evidence>
<dbReference type="InterPro" id="IPR025944">
    <property type="entry name" value="Sigma_54_int_dom_CS"/>
</dbReference>
<dbReference type="EMBL" id="CP067420">
    <property type="protein sequence ID" value="QQP92615.1"/>
    <property type="molecule type" value="Genomic_DNA"/>
</dbReference>
<accession>A0ABX7BFS5</accession>
<dbReference type="SUPFAM" id="SSF46689">
    <property type="entry name" value="Homeodomain-like"/>
    <property type="match status" value="1"/>
</dbReference>
<dbReference type="SUPFAM" id="SSF52540">
    <property type="entry name" value="P-loop containing nucleoside triphosphate hydrolases"/>
    <property type="match status" value="1"/>
</dbReference>
<dbReference type="Gene3D" id="1.10.8.60">
    <property type="match status" value="1"/>
</dbReference>
<keyword evidence="4" id="KW-0805">Transcription regulation</keyword>
<dbReference type="Pfam" id="PF02954">
    <property type="entry name" value="HTH_8"/>
    <property type="match status" value="1"/>
</dbReference>
<gene>
    <name evidence="11" type="ORF">IGS68_25205</name>
</gene>
<evidence type="ECO:0000256" key="4">
    <source>
        <dbReference type="ARBA" id="ARBA00023015"/>
    </source>
</evidence>
<dbReference type="PROSITE" id="PS00688">
    <property type="entry name" value="SIGMA54_INTERACT_3"/>
    <property type="match status" value="1"/>
</dbReference>
<dbReference type="InterPro" id="IPR011006">
    <property type="entry name" value="CheY-like_superfamily"/>
</dbReference>
<keyword evidence="3" id="KW-0902">Two-component regulatory system</keyword>
<dbReference type="SUPFAM" id="SSF52172">
    <property type="entry name" value="CheY-like"/>
    <property type="match status" value="1"/>
</dbReference>
<keyword evidence="2" id="KW-0067">ATP-binding</keyword>
<evidence type="ECO:0000256" key="5">
    <source>
        <dbReference type="ARBA" id="ARBA00023125"/>
    </source>
</evidence>
<dbReference type="SMART" id="SM00382">
    <property type="entry name" value="AAA"/>
    <property type="match status" value="1"/>
</dbReference>
<evidence type="ECO:0000256" key="1">
    <source>
        <dbReference type="ARBA" id="ARBA00022741"/>
    </source>
</evidence>
<dbReference type="PROSITE" id="PS50045">
    <property type="entry name" value="SIGMA54_INTERACT_4"/>
    <property type="match status" value="1"/>
</dbReference>
<proteinExistence type="predicted"/>
<dbReference type="InterPro" id="IPR001789">
    <property type="entry name" value="Sig_transdc_resp-reg_receiver"/>
</dbReference>
<evidence type="ECO:0000256" key="8">
    <source>
        <dbReference type="PROSITE-ProRule" id="PRU00169"/>
    </source>
</evidence>
<dbReference type="Pfam" id="PF00158">
    <property type="entry name" value="Sigma54_activat"/>
    <property type="match status" value="1"/>
</dbReference>
<dbReference type="InterPro" id="IPR002078">
    <property type="entry name" value="Sigma_54_int"/>
</dbReference>
<organism evidence="11 12">
    <name type="scientific">Skermanella cutis</name>
    <dbReference type="NCBI Taxonomy" id="2775420"/>
    <lineage>
        <taxon>Bacteria</taxon>
        <taxon>Pseudomonadati</taxon>
        <taxon>Pseudomonadota</taxon>
        <taxon>Alphaproteobacteria</taxon>
        <taxon>Rhodospirillales</taxon>
        <taxon>Azospirillaceae</taxon>
        <taxon>Skermanella</taxon>
    </lineage>
</organism>
<dbReference type="CDD" id="cd17572">
    <property type="entry name" value="REC_NtrC1-like"/>
    <property type="match status" value="1"/>
</dbReference>
<reference evidence="11" key="1">
    <citation type="submission" date="2021-02" db="EMBL/GenBank/DDBJ databases">
        <title>Skermanella TT6 skin isolate.</title>
        <authorList>
            <person name="Lee K."/>
            <person name="Ganzorig M."/>
        </authorList>
    </citation>
    <scope>NUCLEOTIDE SEQUENCE</scope>
    <source>
        <strain evidence="11">TT6</strain>
    </source>
</reference>
<dbReference type="PROSITE" id="PS00676">
    <property type="entry name" value="SIGMA54_INTERACT_2"/>
    <property type="match status" value="1"/>
</dbReference>
<dbReference type="CDD" id="cd00009">
    <property type="entry name" value="AAA"/>
    <property type="match status" value="1"/>
</dbReference>
<keyword evidence="5" id="KW-0238">DNA-binding</keyword>
<keyword evidence="7" id="KW-0804">Transcription</keyword>
<keyword evidence="6" id="KW-0010">Activator</keyword>
<dbReference type="Pfam" id="PF25601">
    <property type="entry name" value="AAA_lid_14"/>
    <property type="match status" value="1"/>
</dbReference>
<evidence type="ECO:0000259" key="10">
    <source>
        <dbReference type="PROSITE" id="PS50110"/>
    </source>
</evidence>
<dbReference type="Gene3D" id="3.40.50.300">
    <property type="entry name" value="P-loop containing nucleotide triphosphate hydrolases"/>
    <property type="match status" value="1"/>
</dbReference>
<keyword evidence="8" id="KW-0597">Phosphoprotein</keyword>
<dbReference type="SMART" id="SM00448">
    <property type="entry name" value="REC"/>
    <property type="match status" value="1"/>
</dbReference>
<name>A0ABX7BFS5_9PROT</name>
<dbReference type="Gene3D" id="1.10.10.60">
    <property type="entry name" value="Homeodomain-like"/>
    <property type="match status" value="1"/>
</dbReference>
<protein>
    <submittedName>
        <fullName evidence="11">Sigma-54-dependent Fis family transcriptional regulator</fullName>
    </submittedName>
</protein>